<gene>
    <name evidence="2" type="ORF">DNU06_11700</name>
</gene>
<proteinExistence type="predicted"/>
<feature type="transmembrane region" description="Helical" evidence="1">
    <location>
        <begin position="6"/>
        <end position="25"/>
    </location>
</feature>
<dbReference type="Proteomes" id="UP000249248">
    <property type="component" value="Unassembled WGS sequence"/>
</dbReference>
<evidence type="ECO:0000256" key="1">
    <source>
        <dbReference type="SAM" id="Phobius"/>
    </source>
</evidence>
<keyword evidence="3" id="KW-1185">Reference proteome</keyword>
<accession>A0A2W1NEM5</accession>
<keyword evidence="1" id="KW-0472">Membrane</keyword>
<dbReference type="EMBL" id="QKSB01000007">
    <property type="protein sequence ID" value="PZE16516.1"/>
    <property type="molecule type" value="Genomic_DNA"/>
</dbReference>
<comment type="caution">
    <text evidence="2">The sequence shown here is derived from an EMBL/GenBank/DDBJ whole genome shotgun (WGS) entry which is preliminary data.</text>
</comment>
<dbReference type="RefSeq" id="WP_111063532.1">
    <property type="nucleotide sequence ID" value="NZ_JBHUCU010000017.1"/>
</dbReference>
<evidence type="ECO:0000313" key="3">
    <source>
        <dbReference type="Proteomes" id="UP000249248"/>
    </source>
</evidence>
<name>A0A2W1NEM5_9FLAO</name>
<keyword evidence="1" id="KW-1133">Transmembrane helix</keyword>
<dbReference type="AlphaFoldDB" id="A0A2W1NEM5"/>
<reference evidence="2 3" key="1">
    <citation type="submission" date="2018-06" db="EMBL/GenBank/DDBJ databases">
        <title>The draft genome sequence of Crocinitomix sp. SM1701.</title>
        <authorList>
            <person name="Zhang X."/>
        </authorList>
    </citation>
    <scope>NUCLEOTIDE SEQUENCE [LARGE SCALE GENOMIC DNA]</scope>
    <source>
        <strain evidence="2 3">SM1701</strain>
    </source>
</reference>
<keyword evidence="1" id="KW-0812">Transmembrane</keyword>
<organism evidence="2 3">
    <name type="scientific">Putridiphycobacter roseus</name>
    <dbReference type="NCBI Taxonomy" id="2219161"/>
    <lineage>
        <taxon>Bacteria</taxon>
        <taxon>Pseudomonadati</taxon>
        <taxon>Bacteroidota</taxon>
        <taxon>Flavobacteriia</taxon>
        <taxon>Flavobacteriales</taxon>
        <taxon>Crocinitomicaceae</taxon>
        <taxon>Putridiphycobacter</taxon>
    </lineage>
</organism>
<sequence length="111" mass="12975">MDETGITFIVAMLITTIIGILGFNWRRRGRKMQAARLDADWILFENAVDKKNYELMKTVGLELAYNVHLKKKQLETMSATVDSLIDRHPSFEKLRLAILNKKLHYERQPGW</sequence>
<evidence type="ECO:0000313" key="2">
    <source>
        <dbReference type="EMBL" id="PZE16516.1"/>
    </source>
</evidence>
<protein>
    <submittedName>
        <fullName evidence="2">Uncharacterized protein</fullName>
    </submittedName>
</protein>